<dbReference type="EMBL" id="CAHIKZ030001668">
    <property type="protein sequence ID" value="CAE1271753.1"/>
    <property type="molecule type" value="Genomic_DNA"/>
</dbReference>
<evidence type="ECO:0000313" key="3">
    <source>
        <dbReference type="Proteomes" id="UP000597762"/>
    </source>
</evidence>
<keyword evidence="1" id="KW-1133">Transmembrane helix</keyword>
<dbReference type="Proteomes" id="UP000597762">
    <property type="component" value="Unassembled WGS sequence"/>
</dbReference>
<feature type="transmembrane region" description="Helical" evidence="1">
    <location>
        <begin position="76"/>
        <end position="99"/>
    </location>
</feature>
<proteinExistence type="predicted"/>
<accession>A0A812CL63</accession>
<keyword evidence="1" id="KW-0472">Membrane</keyword>
<reference evidence="2" key="1">
    <citation type="submission" date="2021-01" db="EMBL/GenBank/DDBJ databases">
        <authorList>
            <person name="Li R."/>
            <person name="Bekaert M."/>
        </authorList>
    </citation>
    <scope>NUCLEOTIDE SEQUENCE</scope>
    <source>
        <strain evidence="2">Farmed</strain>
    </source>
</reference>
<organism evidence="2 3">
    <name type="scientific">Acanthosepion pharaonis</name>
    <name type="common">Pharaoh cuttlefish</name>
    <name type="synonym">Sepia pharaonis</name>
    <dbReference type="NCBI Taxonomy" id="158019"/>
    <lineage>
        <taxon>Eukaryota</taxon>
        <taxon>Metazoa</taxon>
        <taxon>Spiralia</taxon>
        <taxon>Lophotrochozoa</taxon>
        <taxon>Mollusca</taxon>
        <taxon>Cephalopoda</taxon>
        <taxon>Coleoidea</taxon>
        <taxon>Decapodiformes</taxon>
        <taxon>Sepiida</taxon>
        <taxon>Sepiina</taxon>
        <taxon>Sepiidae</taxon>
        <taxon>Acanthosepion</taxon>
    </lineage>
</organism>
<feature type="transmembrane region" description="Helical" evidence="1">
    <location>
        <begin position="44"/>
        <end position="64"/>
    </location>
</feature>
<feature type="transmembrane region" description="Helical" evidence="1">
    <location>
        <begin position="105"/>
        <end position="125"/>
    </location>
</feature>
<dbReference type="AlphaFoldDB" id="A0A812CL63"/>
<comment type="caution">
    <text evidence="2">The sequence shown here is derived from an EMBL/GenBank/DDBJ whole genome shotgun (WGS) entry which is preliminary data.</text>
</comment>
<feature type="transmembrane region" description="Helical" evidence="1">
    <location>
        <begin position="20"/>
        <end position="38"/>
    </location>
</feature>
<evidence type="ECO:0000256" key="1">
    <source>
        <dbReference type="SAM" id="Phobius"/>
    </source>
</evidence>
<sequence length="212" mass="24283">MIIDISNIRSCILHMNGHRYFELITGSTILFFLSFLSVNFSSFSLFLCLPSSFLICYLSSRLFLISSIHPCLSLSLFLLFSPLSLSLSLTNTLFIPLPASLFSPYLNLLSLLLFLLSSRFSLRFFRYFISPFLKPLLFRPLYFFSLHTHFSSLSQPFFKSPLSPIVSYVDCRESNFDKHFISHSLSLSLSIYLFTPPSSPPLSLSLSVFIYI</sequence>
<keyword evidence="3" id="KW-1185">Reference proteome</keyword>
<gene>
    <name evidence="2" type="ORF">SPHA_37387</name>
</gene>
<keyword evidence="1" id="KW-0812">Transmembrane</keyword>
<evidence type="ECO:0000313" key="2">
    <source>
        <dbReference type="EMBL" id="CAE1271753.1"/>
    </source>
</evidence>
<name>A0A812CL63_ACAPH</name>
<protein>
    <submittedName>
        <fullName evidence="2">Uncharacterized protein</fullName>
    </submittedName>
</protein>